<gene>
    <name evidence="1" type="ORF">ACFOGJ_11895</name>
</gene>
<evidence type="ECO:0000313" key="2">
    <source>
        <dbReference type="Proteomes" id="UP001595528"/>
    </source>
</evidence>
<dbReference type="SUPFAM" id="SSF47240">
    <property type="entry name" value="Ferritin-like"/>
    <property type="match status" value="1"/>
</dbReference>
<keyword evidence="2" id="KW-1185">Reference proteome</keyword>
<name>A0ABV7L0H7_9PROT</name>
<dbReference type="CDD" id="cd00657">
    <property type="entry name" value="Ferritin_like"/>
    <property type="match status" value="1"/>
</dbReference>
<evidence type="ECO:0000313" key="1">
    <source>
        <dbReference type="EMBL" id="MFC3227939.1"/>
    </source>
</evidence>
<dbReference type="InterPro" id="IPR009078">
    <property type="entry name" value="Ferritin-like_SF"/>
</dbReference>
<dbReference type="EMBL" id="JBHRTR010000026">
    <property type="protein sequence ID" value="MFC3227939.1"/>
    <property type="molecule type" value="Genomic_DNA"/>
</dbReference>
<dbReference type="Proteomes" id="UP001595528">
    <property type="component" value="Unassembled WGS sequence"/>
</dbReference>
<dbReference type="RefSeq" id="WP_379900567.1">
    <property type="nucleotide sequence ID" value="NZ_JBHRTR010000026.1"/>
</dbReference>
<protein>
    <submittedName>
        <fullName evidence="1">Ferritin-like domain-containing protein</fullName>
    </submittedName>
</protein>
<reference evidence="2" key="1">
    <citation type="journal article" date="2019" name="Int. J. Syst. Evol. Microbiol.">
        <title>The Global Catalogue of Microorganisms (GCM) 10K type strain sequencing project: providing services to taxonomists for standard genome sequencing and annotation.</title>
        <authorList>
            <consortium name="The Broad Institute Genomics Platform"/>
            <consortium name="The Broad Institute Genome Sequencing Center for Infectious Disease"/>
            <person name="Wu L."/>
            <person name="Ma J."/>
        </authorList>
    </citation>
    <scope>NUCLEOTIDE SEQUENCE [LARGE SCALE GENOMIC DNA]</scope>
    <source>
        <strain evidence="2">KCTC 42964</strain>
    </source>
</reference>
<organism evidence="1 2">
    <name type="scientific">Marinibaculum pumilum</name>
    <dbReference type="NCBI Taxonomy" id="1766165"/>
    <lineage>
        <taxon>Bacteria</taxon>
        <taxon>Pseudomonadati</taxon>
        <taxon>Pseudomonadota</taxon>
        <taxon>Alphaproteobacteria</taxon>
        <taxon>Rhodospirillales</taxon>
        <taxon>Rhodospirillaceae</taxon>
        <taxon>Marinibaculum</taxon>
    </lineage>
</organism>
<accession>A0ABV7L0H7</accession>
<sequence>MNAPTILELPEQRFPIDMSTSIPKIRDLYLSATRNQWDPRTDVDWSQLRPDEIPDDQREAARLWWSRRGWGEYGAVSESPAMIVRFYRDHLPPELSLFFAIRSQEEARHAEACYLMAEHLGGWVEEPQVKDFQNAVSTHGVRKMALDPDTSVEMIFSALVCTLEEYAFDWFRLMVETASNPVANRVLRLIMRDEVRHCAFGWHYLEKRLPELTPEEVERVRQAAITSTEQVELTGYRVPWMAADSEATRIENEIDRLTWEGGLGATVEEAEKPVFINCVQRVRRQFAGLGIDLPMFQHPKLGTF</sequence>
<proteinExistence type="predicted"/>
<dbReference type="InterPro" id="IPR012348">
    <property type="entry name" value="RNR-like"/>
</dbReference>
<dbReference type="Gene3D" id="1.10.620.20">
    <property type="entry name" value="Ribonucleotide Reductase, subunit A"/>
    <property type="match status" value="1"/>
</dbReference>
<comment type="caution">
    <text evidence="1">The sequence shown here is derived from an EMBL/GenBank/DDBJ whole genome shotgun (WGS) entry which is preliminary data.</text>
</comment>